<dbReference type="SMART" id="SM00086">
    <property type="entry name" value="PAC"/>
    <property type="match status" value="1"/>
</dbReference>
<dbReference type="Proteomes" id="UP000184603">
    <property type="component" value="Unassembled WGS sequence"/>
</dbReference>
<dbReference type="SUPFAM" id="SSF55073">
    <property type="entry name" value="Nucleotide cyclase"/>
    <property type="match status" value="1"/>
</dbReference>
<keyword evidence="1" id="KW-1133">Transmembrane helix</keyword>
<dbReference type="PANTHER" id="PTHR44757">
    <property type="entry name" value="DIGUANYLATE CYCLASE DGCP"/>
    <property type="match status" value="1"/>
</dbReference>
<dbReference type="Gene3D" id="3.30.70.270">
    <property type="match status" value="1"/>
</dbReference>
<feature type="domain" description="PAC" evidence="3">
    <location>
        <begin position="300"/>
        <end position="354"/>
    </location>
</feature>
<dbReference type="STRING" id="1121416.SAMN02745220_00326"/>
<dbReference type="CDD" id="cd01949">
    <property type="entry name" value="GGDEF"/>
    <property type="match status" value="1"/>
</dbReference>
<keyword evidence="7" id="KW-1185">Reference proteome</keyword>
<organism evidence="6 7">
    <name type="scientific">Desulfopila aestuarii DSM 18488</name>
    <dbReference type="NCBI Taxonomy" id="1121416"/>
    <lineage>
        <taxon>Bacteria</taxon>
        <taxon>Pseudomonadati</taxon>
        <taxon>Thermodesulfobacteriota</taxon>
        <taxon>Desulfobulbia</taxon>
        <taxon>Desulfobulbales</taxon>
        <taxon>Desulfocapsaceae</taxon>
        <taxon>Desulfopila</taxon>
    </lineage>
</organism>
<dbReference type="GO" id="GO:0003824">
    <property type="term" value="F:catalytic activity"/>
    <property type="evidence" value="ECO:0007669"/>
    <property type="project" value="UniProtKB-ARBA"/>
</dbReference>
<dbReference type="CDD" id="cd00130">
    <property type="entry name" value="PAS"/>
    <property type="match status" value="1"/>
</dbReference>
<dbReference type="PROSITE" id="PS50883">
    <property type="entry name" value="EAL"/>
    <property type="match status" value="1"/>
</dbReference>
<dbReference type="SUPFAM" id="SSF55785">
    <property type="entry name" value="PYP-like sensor domain (PAS domain)"/>
    <property type="match status" value="1"/>
</dbReference>
<dbReference type="Pfam" id="PF00563">
    <property type="entry name" value="EAL"/>
    <property type="match status" value="1"/>
</dbReference>
<evidence type="ECO:0000313" key="6">
    <source>
        <dbReference type="EMBL" id="SHO43185.1"/>
    </source>
</evidence>
<dbReference type="PROSITE" id="PS50887">
    <property type="entry name" value="GGDEF"/>
    <property type="match status" value="1"/>
</dbReference>
<dbReference type="NCBIfam" id="TIGR00229">
    <property type="entry name" value="sensory_box"/>
    <property type="match status" value="1"/>
</dbReference>
<evidence type="ECO:0000259" key="5">
    <source>
        <dbReference type="PROSITE" id="PS50887"/>
    </source>
</evidence>
<feature type="domain" description="EAL" evidence="4">
    <location>
        <begin position="528"/>
        <end position="782"/>
    </location>
</feature>
<dbReference type="InterPro" id="IPR035965">
    <property type="entry name" value="PAS-like_dom_sf"/>
</dbReference>
<accession>A0A1M7XWN3</accession>
<dbReference type="SMART" id="SM00267">
    <property type="entry name" value="GGDEF"/>
    <property type="match status" value="1"/>
</dbReference>
<gene>
    <name evidence="6" type="ORF">SAMN02745220_00326</name>
</gene>
<evidence type="ECO:0000259" key="3">
    <source>
        <dbReference type="PROSITE" id="PS50113"/>
    </source>
</evidence>
<evidence type="ECO:0000256" key="1">
    <source>
        <dbReference type="SAM" id="Phobius"/>
    </source>
</evidence>
<dbReference type="CDD" id="cd01948">
    <property type="entry name" value="EAL"/>
    <property type="match status" value="1"/>
</dbReference>
<dbReference type="Gene3D" id="3.30.450.20">
    <property type="entry name" value="PAS domain"/>
    <property type="match status" value="1"/>
</dbReference>
<protein>
    <submittedName>
        <fullName evidence="6">PAS domain S-box-containing protein/diguanylate cyclase (GGDEF) domain-containing protein</fullName>
    </submittedName>
</protein>
<evidence type="ECO:0000259" key="4">
    <source>
        <dbReference type="PROSITE" id="PS50883"/>
    </source>
</evidence>
<feature type="transmembrane region" description="Helical" evidence="1">
    <location>
        <begin position="12"/>
        <end position="31"/>
    </location>
</feature>
<evidence type="ECO:0000259" key="2">
    <source>
        <dbReference type="PROSITE" id="PS50112"/>
    </source>
</evidence>
<dbReference type="InterPro" id="IPR001610">
    <property type="entry name" value="PAC"/>
</dbReference>
<evidence type="ECO:0000313" key="7">
    <source>
        <dbReference type="Proteomes" id="UP000184603"/>
    </source>
</evidence>
<dbReference type="SMART" id="SM00052">
    <property type="entry name" value="EAL"/>
    <property type="match status" value="1"/>
</dbReference>
<dbReference type="PANTHER" id="PTHR44757:SF2">
    <property type="entry name" value="BIOFILM ARCHITECTURE MAINTENANCE PROTEIN MBAA"/>
    <property type="match status" value="1"/>
</dbReference>
<dbReference type="SMART" id="SM00091">
    <property type="entry name" value="PAS"/>
    <property type="match status" value="1"/>
</dbReference>
<dbReference type="Gene3D" id="3.20.20.450">
    <property type="entry name" value="EAL domain"/>
    <property type="match status" value="1"/>
</dbReference>
<dbReference type="InterPro" id="IPR052155">
    <property type="entry name" value="Biofilm_reg_signaling"/>
</dbReference>
<feature type="domain" description="GGDEF" evidence="5">
    <location>
        <begin position="386"/>
        <end position="519"/>
    </location>
</feature>
<dbReference type="InterPro" id="IPR000700">
    <property type="entry name" value="PAS-assoc_C"/>
</dbReference>
<keyword evidence="1" id="KW-0472">Membrane</keyword>
<dbReference type="InterPro" id="IPR029787">
    <property type="entry name" value="Nucleotide_cyclase"/>
</dbReference>
<dbReference type="InterPro" id="IPR035919">
    <property type="entry name" value="EAL_sf"/>
</dbReference>
<dbReference type="FunFam" id="3.30.70.270:FF:000001">
    <property type="entry name" value="Diguanylate cyclase domain protein"/>
    <property type="match status" value="1"/>
</dbReference>
<dbReference type="InterPro" id="IPR001633">
    <property type="entry name" value="EAL_dom"/>
</dbReference>
<dbReference type="EMBL" id="FRFE01000001">
    <property type="protein sequence ID" value="SHO43185.1"/>
    <property type="molecule type" value="Genomic_DNA"/>
</dbReference>
<dbReference type="RefSeq" id="WP_073611670.1">
    <property type="nucleotide sequence ID" value="NZ_FRFE01000001.1"/>
</dbReference>
<feature type="transmembrane region" description="Helical" evidence="1">
    <location>
        <begin position="180"/>
        <end position="200"/>
    </location>
</feature>
<dbReference type="InterPro" id="IPR000014">
    <property type="entry name" value="PAS"/>
</dbReference>
<dbReference type="NCBIfam" id="TIGR00254">
    <property type="entry name" value="GGDEF"/>
    <property type="match status" value="1"/>
</dbReference>
<dbReference type="OrthoDB" id="9759431at2"/>
<dbReference type="PROSITE" id="PS50113">
    <property type="entry name" value="PAC"/>
    <property type="match status" value="1"/>
</dbReference>
<dbReference type="Pfam" id="PF00990">
    <property type="entry name" value="GGDEF"/>
    <property type="match status" value="1"/>
</dbReference>
<dbReference type="Pfam" id="PF13426">
    <property type="entry name" value="PAS_9"/>
    <property type="match status" value="1"/>
</dbReference>
<dbReference type="AlphaFoldDB" id="A0A1M7XWN3"/>
<keyword evidence="1" id="KW-0812">Transmembrane</keyword>
<reference evidence="6 7" key="1">
    <citation type="submission" date="2016-12" db="EMBL/GenBank/DDBJ databases">
        <authorList>
            <person name="Song W.-J."/>
            <person name="Kurnit D.M."/>
        </authorList>
    </citation>
    <scope>NUCLEOTIDE SEQUENCE [LARGE SCALE GENOMIC DNA]</scope>
    <source>
        <strain evidence="6 7">DSM 18488</strain>
    </source>
</reference>
<sequence length="790" mass="89497">MISRRLNITSLGLLLTIVAGGVGLILLLSSLQEELAIQRRIFREDRVWLAGQLEREARMFRHAVLIYSEGNNSVSHEEMNQLFDVLWSRIESMDKGQLGQMYLQLEGSAEALQYGRTMLHDLEPEVAKLQPGDRSTRDRILNQVDQAVEQFYQIARRSSALNLKQQEARRRNFEQTSSRAMSMVLVIFVSGGILVILLTIKQRAINRLTQTLEDKVRDRTRKLEESNERLLMLSVAIEQSPASVIICNCDGFIEYVNPRFEQVSGYKAHDVIGRNPRFLQSGRTTDSTYEEMWSTVRAGHEWQGQICNQRPNGDLYWEQMSLTPIKDTSGATIRYLAVKEDITQRRQYEEQLLRQANFDSLTGLPNRMLAIDRLNQVLRQARRRNASAGLMFVDLDHFKRINDTLGHEAGDQLLREASQRLSGCLREGDTAARFGGDEFIVILPELSSTDDAHHILRRIIEAFSQPFMIAGTEIFTSTSIGIALYPGDGDSPALLLRNADAAMYQAKAAGRNTYRFFVHEMNEQAQLRARIEHHLRTAHERNELQLRLQPIVDTETGRLAGAEALLYWLSPELGEVPPKTFIPIAEESGLIVDIGNWALLEACREAKRWQNATGTLIDICINIAGRQFRDEDFPKTVRKVLATTDITPSRICLEITENTLMEDEHHARKIIEQLVQMDLRIALDDFGTGYSALSYLGKFHIDTLKIDGSFLKNVLPDSNEATLAAAILSLGRSLQLNMVGEGVETLEQLNFLRAHGCPMCQGYYFSKPLPVAEFEELVTTWETTLSSKIG</sequence>
<dbReference type="InterPro" id="IPR043128">
    <property type="entry name" value="Rev_trsase/Diguanyl_cyclase"/>
</dbReference>
<feature type="domain" description="PAS" evidence="2">
    <location>
        <begin position="229"/>
        <end position="275"/>
    </location>
</feature>
<dbReference type="PROSITE" id="PS50112">
    <property type="entry name" value="PAS"/>
    <property type="match status" value="1"/>
</dbReference>
<dbReference type="InterPro" id="IPR000160">
    <property type="entry name" value="GGDEF_dom"/>
</dbReference>
<dbReference type="SUPFAM" id="SSF141868">
    <property type="entry name" value="EAL domain-like"/>
    <property type="match status" value="1"/>
</dbReference>
<proteinExistence type="predicted"/>
<name>A0A1M7XWN3_9BACT</name>